<accession>A0ABV7HA77</accession>
<dbReference type="Gene3D" id="3.30.70.100">
    <property type="match status" value="1"/>
</dbReference>
<organism evidence="1 2">
    <name type="scientific">Litoribrevibacter euphylliae</name>
    <dbReference type="NCBI Taxonomy" id="1834034"/>
    <lineage>
        <taxon>Bacteria</taxon>
        <taxon>Pseudomonadati</taxon>
        <taxon>Pseudomonadota</taxon>
        <taxon>Gammaproteobacteria</taxon>
        <taxon>Oceanospirillales</taxon>
        <taxon>Oceanospirillaceae</taxon>
        <taxon>Litoribrevibacter</taxon>
    </lineage>
</organism>
<protein>
    <submittedName>
        <fullName evidence="1">Antibiotic biosynthesis monooxygenase family protein</fullName>
        <ecNumber evidence="1">1.14.-.-</ecNumber>
    </submittedName>
</protein>
<dbReference type="InterPro" id="IPR011008">
    <property type="entry name" value="Dimeric_a/b-barrel"/>
</dbReference>
<evidence type="ECO:0000313" key="1">
    <source>
        <dbReference type="EMBL" id="MFC3149623.1"/>
    </source>
</evidence>
<dbReference type="RefSeq" id="WP_386714897.1">
    <property type="nucleotide sequence ID" value="NZ_JBHRSZ010000001.1"/>
</dbReference>
<dbReference type="InterPro" id="IPR052936">
    <property type="entry name" value="Jasmonate_Hydroxylase-like"/>
</dbReference>
<dbReference type="EMBL" id="JBHRSZ010000001">
    <property type="protein sequence ID" value="MFC3149623.1"/>
    <property type="molecule type" value="Genomic_DNA"/>
</dbReference>
<dbReference type="EC" id="1.14.-.-" evidence="1"/>
<comment type="caution">
    <text evidence="1">The sequence shown here is derived from an EMBL/GenBank/DDBJ whole genome shotgun (WGS) entry which is preliminary data.</text>
</comment>
<keyword evidence="1" id="KW-0503">Monooxygenase</keyword>
<sequence length="96" mass="11333">MYAVIFRATVNQLDPQYSEMAAKLRDIAMKEYGCTEFVSLTENDQEIAISYWPDEVAIRNWKQQSDHLIAQTFGQKKWYSHYQVEVVEIKRSYSMA</sequence>
<gene>
    <name evidence="1" type="ORF">ACFOEK_01130</name>
</gene>
<dbReference type="Proteomes" id="UP001595476">
    <property type="component" value="Unassembled WGS sequence"/>
</dbReference>
<dbReference type="PANTHER" id="PTHR37811:SF2">
    <property type="entry name" value="ABM DOMAIN-CONTAINING PROTEIN"/>
    <property type="match status" value="1"/>
</dbReference>
<keyword evidence="1" id="KW-0560">Oxidoreductase</keyword>
<reference evidence="2" key="1">
    <citation type="journal article" date="2019" name="Int. J. Syst. Evol. Microbiol.">
        <title>The Global Catalogue of Microorganisms (GCM) 10K type strain sequencing project: providing services to taxonomists for standard genome sequencing and annotation.</title>
        <authorList>
            <consortium name="The Broad Institute Genomics Platform"/>
            <consortium name="The Broad Institute Genome Sequencing Center for Infectious Disease"/>
            <person name="Wu L."/>
            <person name="Ma J."/>
        </authorList>
    </citation>
    <scope>NUCLEOTIDE SEQUENCE [LARGE SCALE GENOMIC DNA]</scope>
    <source>
        <strain evidence="2">KCTC 52438</strain>
    </source>
</reference>
<keyword evidence="2" id="KW-1185">Reference proteome</keyword>
<dbReference type="GO" id="GO:0004497">
    <property type="term" value="F:monooxygenase activity"/>
    <property type="evidence" value="ECO:0007669"/>
    <property type="project" value="UniProtKB-KW"/>
</dbReference>
<dbReference type="SUPFAM" id="SSF54909">
    <property type="entry name" value="Dimeric alpha+beta barrel"/>
    <property type="match status" value="1"/>
</dbReference>
<name>A0ABV7HA77_9GAMM</name>
<proteinExistence type="predicted"/>
<evidence type="ECO:0000313" key="2">
    <source>
        <dbReference type="Proteomes" id="UP001595476"/>
    </source>
</evidence>
<dbReference type="PANTHER" id="PTHR37811">
    <property type="entry name" value="BLL5343 PROTEIN"/>
    <property type="match status" value="1"/>
</dbReference>